<keyword evidence="3" id="KW-1185">Reference proteome</keyword>
<protein>
    <recommendedName>
        <fullName evidence="4">Peroxin-7</fullName>
    </recommendedName>
</protein>
<accession>A0AAD7I958</accession>
<evidence type="ECO:0000313" key="2">
    <source>
        <dbReference type="EMBL" id="KAJ7736673.1"/>
    </source>
</evidence>
<evidence type="ECO:0008006" key="4">
    <source>
        <dbReference type="Google" id="ProtNLM"/>
    </source>
</evidence>
<dbReference type="PROSITE" id="PS50082">
    <property type="entry name" value="WD_REPEATS_2"/>
    <property type="match status" value="1"/>
</dbReference>
<comment type="caution">
    <text evidence="2">The sequence shown here is derived from an EMBL/GenBank/DDBJ whole genome shotgun (WGS) entry which is preliminary data.</text>
</comment>
<dbReference type="AlphaFoldDB" id="A0AAD7I958"/>
<reference evidence="2" key="1">
    <citation type="submission" date="2023-03" db="EMBL/GenBank/DDBJ databases">
        <title>Massive genome expansion in bonnet fungi (Mycena s.s.) driven by repeated elements and novel gene families across ecological guilds.</title>
        <authorList>
            <consortium name="Lawrence Berkeley National Laboratory"/>
            <person name="Harder C.B."/>
            <person name="Miyauchi S."/>
            <person name="Viragh M."/>
            <person name="Kuo A."/>
            <person name="Thoen E."/>
            <person name="Andreopoulos B."/>
            <person name="Lu D."/>
            <person name="Skrede I."/>
            <person name="Drula E."/>
            <person name="Henrissat B."/>
            <person name="Morin E."/>
            <person name="Kohler A."/>
            <person name="Barry K."/>
            <person name="LaButti K."/>
            <person name="Morin E."/>
            <person name="Salamov A."/>
            <person name="Lipzen A."/>
            <person name="Mereny Z."/>
            <person name="Hegedus B."/>
            <person name="Baldrian P."/>
            <person name="Stursova M."/>
            <person name="Weitz H."/>
            <person name="Taylor A."/>
            <person name="Grigoriev I.V."/>
            <person name="Nagy L.G."/>
            <person name="Martin F."/>
            <person name="Kauserud H."/>
        </authorList>
    </citation>
    <scope>NUCLEOTIDE SEQUENCE</scope>
    <source>
        <strain evidence="2">CBHHK182m</strain>
    </source>
</reference>
<dbReference type="PROSITE" id="PS50294">
    <property type="entry name" value="WD_REPEATS_REGION"/>
    <property type="match status" value="1"/>
</dbReference>
<dbReference type="InterPro" id="IPR001680">
    <property type="entry name" value="WD40_rpt"/>
</dbReference>
<dbReference type="Proteomes" id="UP001215598">
    <property type="component" value="Unassembled WGS sequence"/>
</dbReference>
<evidence type="ECO:0000256" key="1">
    <source>
        <dbReference type="PROSITE-ProRule" id="PRU00221"/>
    </source>
</evidence>
<gene>
    <name evidence="2" type="ORF">B0H16DRAFT_1573492</name>
</gene>
<dbReference type="EMBL" id="JARKIB010000120">
    <property type="protein sequence ID" value="KAJ7736673.1"/>
    <property type="molecule type" value="Genomic_DNA"/>
</dbReference>
<sequence>MSGSLDNTVRVWDTANVPSPLNEYTRHVGENSVLDFPADIVSLPFKLQQGWVQTSSGESLFWLPEPLRTGFWMPHNTLIIGRSQQTKVSYKNFKHGTKWDKCYTP</sequence>
<evidence type="ECO:0000313" key="3">
    <source>
        <dbReference type="Proteomes" id="UP001215598"/>
    </source>
</evidence>
<organism evidence="2 3">
    <name type="scientific">Mycena metata</name>
    <dbReference type="NCBI Taxonomy" id="1033252"/>
    <lineage>
        <taxon>Eukaryota</taxon>
        <taxon>Fungi</taxon>
        <taxon>Dikarya</taxon>
        <taxon>Basidiomycota</taxon>
        <taxon>Agaricomycotina</taxon>
        <taxon>Agaricomycetes</taxon>
        <taxon>Agaricomycetidae</taxon>
        <taxon>Agaricales</taxon>
        <taxon>Marasmiineae</taxon>
        <taxon>Mycenaceae</taxon>
        <taxon>Mycena</taxon>
    </lineage>
</organism>
<proteinExistence type="predicted"/>
<keyword evidence="1" id="KW-0853">WD repeat</keyword>
<feature type="repeat" description="WD" evidence="1">
    <location>
        <begin position="1"/>
        <end position="13"/>
    </location>
</feature>
<name>A0AAD7I958_9AGAR</name>